<protein>
    <recommendedName>
        <fullName evidence="3">Bifunctional lysine-specific demethylase and histidyl-hydroxylase</fullName>
        <ecNumber evidence="3">1.14.11.-</ecNumber>
    </recommendedName>
</protein>
<comment type="cofactor">
    <cofactor evidence="3">
        <name>Fe(2+)</name>
        <dbReference type="ChEBI" id="CHEBI:29033"/>
    </cofactor>
    <text evidence="3">Binds 1 Fe(2+) ion per subunit.</text>
</comment>
<keyword evidence="3" id="KW-0804">Transcription</keyword>
<evidence type="ECO:0000313" key="7">
    <source>
        <dbReference type="Proteomes" id="UP001530400"/>
    </source>
</evidence>
<gene>
    <name evidence="6" type="ORF">ACHAWO_011070</name>
</gene>
<feature type="signal peptide" evidence="4">
    <location>
        <begin position="1"/>
        <end position="28"/>
    </location>
</feature>
<keyword evidence="4" id="KW-0732">Signal</keyword>
<dbReference type="GO" id="GO:0016706">
    <property type="term" value="F:2-oxoglutarate-dependent dioxygenase activity"/>
    <property type="evidence" value="ECO:0007669"/>
    <property type="project" value="UniProtKB-UniRule"/>
</dbReference>
<dbReference type="Gene3D" id="2.60.120.650">
    <property type="entry name" value="Cupin"/>
    <property type="match status" value="1"/>
</dbReference>
<evidence type="ECO:0000313" key="6">
    <source>
        <dbReference type="EMBL" id="KAL3779860.1"/>
    </source>
</evidence>
<comment type="subcellular location">
    <subcellularLocation>
        <location evidence="3">Nucleus</location>
    </subcellularLocation>
</comment>
<dbReference type="InterPro" id="IPR039994">
    <property type="entry name" value="NO66-like"/>
</dbReference>
<dbReference type="GO" id="GO:0005506">
    <property type="term" value="F:iron ion binding"/>
    <property type="evidence" value="ECO:0007669"/>
    <property type="project" value="UniProtKB-UniRule"/>
</dbReference>
<dbReference type="Gene3D" id="3.40.366.30">
    <property type="entry name" value="50S ribosomal protein L16 arginine hydroxylase, Chain A, Domain 2"/>
    <property type="match status" value="1"/>
</dbReference>
<dbReference type="GO" id="GO:0005634">
    <property type="term" value="C:nucleus"/>
    <property type="evidence" value="ECO:0007669"/>
    <property type="project" value="UniProtKB-SubCell"/>
</dbReference>
<evidence type="ECO:0000259" key="5">
    <source>
        <dbReference type="PROSITE" id="PS51184"/>
    </source>
</evidence>
<evidence type="ECO:0000256" key="1">
    <source>
        <dbReference type="ARBA" id="ARBA00022723"/>
    </source>
</evidence>
<dbReference type="PROSITE" id="PS51184">
    <property type="entry name" value="JMJC"/>
    <property type="match status" value="1"/>
</dbReference>
<organism evidence="6 7">
    <name type="scientific">Cyclotella atomus</name>
    <dbReference type="NCBI Taxonomy" id="382360"/>
    <lineage>
        <taxon>Eukaryota</taxon>
        <taxon>Sar</taxon>
        <taxon>Stramenopiles</taxon>
        <taxon>Ochrophyta</taxon>
        <taxon>Bacillariophyta</taxon>
        <taxon>Coscinodiscophyceae</taxon>
        <taxon>Thalassiosirophycidae</taxon>
        <taxon>Stephanodiscales</taxon>
        <taxon>Stephanodiscaceae</taxon>
        <taxon>Cyclotella</taxon>
    </lineage>
</organism>
<dbReference type="InterPro" id="IPR003347">
    <property type="entry name" value="JmjC_dom"/>
</dbReference>
<dbReference type="PANTHER" id="PTHR13096:SF8">
    <property type="entry name" value="RIBOSOMAL OXYGENASE 1"/>
    <property type="match status" value="1"/>
</dbReference>
<keyword evidence="3" id="KW-0560">Oxidoreductase</keyword>
<feature type="chain" id="PRO_5044819386" description="Bifunctional lysine-specific demethylase and histidyl-hydroxylase" evidence="4">
    <location>
        <begin position="29"/>
        <end position="561"/>
    </location>
</feature>
<evidence type="ECO:0000256" key="2">
    <source>
        <dbReference type="ARBA" id="ARBA00023004"/>
    </source>
</evidence>
<dbReference type="SUPFAM" id="SSF51197">
    <property type="entry name" value="Clavaminate synthase-like"/>
    <property type="match status" value="1"/>
</dbReference>
<keyword evidence="2 3" id="KW-0408">Iron</keyword>
<comment type="function">
    <text evidence="3">Oxygenase that can act as both a histone lysine demethylase and a ribosomal histidine hydroxylase.</text>
</comment>
<dbReference type="EC" id="1.14.11.-" evidence="3"/>
<reference evidence="6 7" key="1">
    <citation type="submission" date="2024-10" db="EMBL/GenBank/DDBJ databases">
        <title>Updated reference genomes for cyclostephanoid diatoms.</title>
        <authorList>
            <person name="Roberts W.R."/>
            <person name="Alverson A.J."/>
        </authorList>
    </citation>
    <scope>NUCLEOTIDE SEQUENCE [LARGE SCALE GENOMIC DNA]</scope>
    <source>
        <strain evidence="6 7">AJA010-31</strain>
    </source>
</reference>
<feature type="domain" description="JmjC" evidence="5">
    <location>
        <begin position="206"/>
        <end position="342"/>
    </location>
</feature>
<comment type="similarity">
    <text evidence="3">Belongs to the ROX family.</text>
</comment>
<accession>A0ABD3NVA3</accession>
<keyword evidence="3" id="KW-0539">Nucleus</keyword>
<sequence>MRAHRPSSITCINTALLLSLNGARQSVAFTPHTRRRCCCGHQRTWHFFTYVPSLILCTSKRANCASTLLNSSAEERISVYEHDNEEETFSRDVFAKSNCWGRRPFLMRRAFDADALMDDDDNDNQEAAWPSWEDVVDIASDEESESRVITHNPGENNSYELRWGPLSNEAANDWTSIRQDTNISKSNQKMKRTLVVNDIDRFYPQLADWIHDNFKFIPNWRMDDGQISLAEEMGGIGPHVDNYDVFLIQMSGRRRWQVGREKISAKDEMDRLIPDIDVRILEDWGAGSEYENWILNPGDMLYLPPRIAHCGTALTNDCMTLSVGCRAPSVSDLVSRIAETFTSSIDDHAVRRYTDEDLLLSTNDGWPNNGQLTNEAKDKARRLVLESLTNMLDDECWWDEFFGKYVTEQKRVRMNYPIPLDDQDDDNIFSAQHSDEIEVQDRMIPGIERDIIQSVLDGNALLVHAEGIAFAYSCCPAKHSSNIIYRLFANGEIWQFEAQKDGANVSCVPRLFETIANNRRIDGELVHRCIGTDEKDYSEVIKVLRDLVRKGLLYDLDSFFE</sequence>
<evidence type="ECO:0000256" key="4">
    <source>
        <dbReference type="SAM" id="SignalP"/>
    </source>
</evidence>
<dbReference type="Pfam" id="PF08007">
    <property type="entry name" value="JmjC_2"/>
    <property type="match status" value="1"/>
</dbReference>
<dbReference type="Proteomes" id="UP001530400">
    <property type="component" value="Unassembled WGS sequence"/>
</dbReference>
<proteinExistence type="inferred from homology"/>
<keyword evidence="3" id="KW-0805">Transcription regulation</keyword>
<comment type="caution">
    <text evidence="6">The sequence shown here is derived from an EMBL/GenBank/DDBJ whole genome shotgun (WGS) entry which is preliminary data.</text>
</comment>
<keyword evidence="3" id="KW-0223">Dioxygenase</keyword>
<dbReference type="AlphaFoldDB" id="A0ABD3NVA3"/>
<keyword evidence="7" id="KW-1185">Reference proteome</keyword>
<dbReference type="EMBL" id="JALLPJ020000915">
    <property type="protein sequence ID" value="KAL3779860.1"/>
    <property type="molecule type" value="Genomic_DNA"/>
</dbReference>
<name>A0ABD3NVA3_9STRA</name>
<dbReference type="PANTHER" id="PTHR13096">
    <property type="entry name" value="MINA53 MYC INDUCED NUCLEAR ANTIGEN"/>
    <property type="match status" value="1"/>
</dbReference>
<evidence type="ECO:0000256" key="3">
    <source>
        <dbReference type="RuleBase" id="RU366061"/>
    </source>
</evidence>
<keyword evidence="1 3" id="KW-0479">Metal-binding</keyword>
<dbReference type="SMART" id="SM00558">
    <property type="entry name" value="JmjC"/>
    <property type="match status" value="1"/>
</dbReference>